<reference evidence="3" key="1">
    <citation type="journal article" date="2019" name="Int. J. Syst. Evol. Microbiol.">
        <title>The Global Catalogue of Microorganisms (GCM) 10K type strain sequencing project: providing services to taxonomists for standard genome sequencing and annotation.</title>
        <authorList>
            <consortium name="The Broad Institute Genomics Platform"/>
            <consortium name="The Broad Institute Genome Sequencing Center for Infectious Disease"/>
            <person name="Wu L."/>
            <person name="Ma J."/>
        </authorList>
    </citation>
    <scope>NUCLEOTIDE SEQUENCE [LARGE SCALE GENOMIC DNA]</scope>
    <source>
        <strain evidence="3">CCUG 62215</strain>
    </source>
</reference>
<dbReference type="EMBL" id="JBHTJL010000003">
    <property type="protein sequence ID" value="MFD1061876.1"/>
    <property type="molecule type" value="Genomic_DNA"/>
</dbReference>
<dbReference type="RefSeq" id="WP_386127195.1">
    <property type="nucleotide sequence ID" value="NZ_JBHTJL010000003.1"/>
</dbReference>
<gene>
    <name evidence="2" type="ORF">ACFQ1Q_01360</name>
</gene>
<evidence type="ECO:0000256" key="1">
    <source>
        <dbReference type="SAM" id="SignalP"/>
    </source>
</evidence>
<dbReference type="Proteomes" id="UP001597013">
    <property type="component" value="Unassembled WGS sequence"/>
</dbReference>
<evidence type="ECO:0000313" key="3">
    <source>
        <dbReference type="Proteomes" id="UP001597013"/>
    </source>
</evidence>
<comment type="caution">
    <text evidence="2">The sequence shown here is derived from an EMBL/GenBank/DDBJ whole genome shotgun (WGS) entry which is preliminary data.</text>
</comment>
<accession>A0ABW3N2W8</accession>
<organism evidence="2 3">
    <name type="scientific">Winogradskyella litorisediminis</name>
    <dbReference type="NCBI Taxonomy" id="1156618"/>
    <lineage>
        <taxon>Bacteria</taxon>
        <taxon>Pseudomonadati</taxon>
        <taxon>Bacteroidota</taxon>
        <taxon>Flavobacteriia</taxon>
        <taxon>Flavobacteriales</taxon>
        <taxon>Flavobacteriaceae</taxon>
        <taxon>Winogradskyella</taxon>
    </lineage>
</organism>
<proteinExistence type="predicted"/>
<name>A0ABW3N2W8_9FLAO</name>
<keyword evidence="1" id="KW-0732">Signal</keyword>
<protein>
    <recommendedName>
        <fullName evidence="4">Tissue inhibitor of metalloproteinase</fullName>
    </recommendedName>
</protein>
<evidence type="ECO:0000313" key="2">
    <source>
        <dbReference type="EMBL" id="MFD1061876.1"/>
    </source>
</evidence>
<keyword evidence="3" id="KW-1185">Reference proteome</keyword>
<evidence type="ECO:0008006" key="4">
    <source>
        <dbReference type="Google" id="ProtNLM"/>
    </source>
</evidence>
<sequence>MIKKLLFTLFLASGLILNAQDKTKEEVLQLVAEDTCECISKKENFDGKTPKQKQMALGLCMINSLNERKKGSTYFEENPVDDFEAFGEQVGMFLLGMCSENFLNVFSEEELINYAEETYDEKSTESNKITYSNTNTLKLNATLIAMENNTISSLNMEDDFGKTHNFIIINDFSGSELLKKSNFKKNFVIEYYELDVYDLSEKRYVKKKVLKSLKMI</sequence>
<feature type="chain" id="PRO_5045143248" description="Tissue inhibitor of metalloproteinase" evidence="1">
    <location>
        <begin position="20"/>
        <end position="216"/>
    </location>
</feature>
<feature type="signal peptide" evidence="1">
    <location>
        <begin position="1"/>
        <end position="19"/>
    </location>
</feature>